<evidence type="ECO:0000313" key="3">
    <source>
        <dbReference type="EMBL" id="CAL5984846.1"/>
    </source>
</evidence>
<dbReference type="EMBL" id="CAXDID020000017">
    <property type="protein sequence ID" value="CAL5984846.1"/>
    <property type="molecule type" value="Genomic_DNA"/>
</dbReference>
<sequence length="1070" mass="125538">MQNLIQINEQLKSATDQSIVKFQKSLEETQSEMNLIMQRHSIQPETLTQIQQYKQVLNEFNTLYMSLAKSKDFTRFPLIPIERLQVPESFESISQAFQKRAQVLQQKNQNNDLSGILEQQQELFEMIQQLLSELKEIILEFVTEHQVSDEELVILLQDDLINSKQQQQPSMNASELQTQQLLALEAIIGSRANLSLSQSKCELFTRFLVDQLLQFVKLQIPDLLTKAGLEPEPVTASSYQRLVNLLDSVICTENRMIHTNSSQTQKHKLKFMNARAQKIQQKQLKNKNNEHIYTLVQKDLVNEQKYSEMLQQLGQDEIPLLDVIDQHVHESEEYRTQLCALAAWKQYIKIQGQNQEKMLSEQEIKELCCQQLQIKIEQFEKQEEALIEQATEHELDNNTVIDKLNQLYAQKQKYVQTYKGLEILTCSLEDLENQLNVQEQNIEAYRSILFQYLTEASQRLSKKLVIYSRFCESPEMYIDQRLLVLQNQNDANELNEEIKLLQRQIDIKPEQKGDLVDEFLTFKAQINTYKKQIQQNMLKMKIIQQMINEDPSTDTQDQAQVVFQAESMQYQITQQRLEYLKPILFQRINKHMTIFIESKEQLKMMFEQFQDQIPSLLEQFRGERDFQNQPQFMEILKEFDRQVLTTAQQCAIDFVQRFLIKHNQIFNEYNQMHQEDINSHQMRFQIVQQRIKELQNQTLNQSRMSMRSFMTSTQNLTQLGAFGQSNFETINQFSRLQDLNKQLSQMLSANQMLLRLQEKFAGIEQLCTQLTQQFKLQCQSLLENFRDEKSNQLMYLYEQYFTLKLQQKLRDWDSQDDEQLNEKLSDIQNQISEIQQICLVIPQTNTYESVDAMLDEQIRLQQHLQRTTDLKSEFHSEFAQLASSQILKAEDLVQPDYLKPPTPTPIPVQPIQSQLQTQIQEKIPQDITKKRTNQITATGLLKKTQQQDITSNQIIQLKNAFKLTQNALSAHRILGSGINECTIQLISPFQIVLKQLNKPTQQIKTNQIKTVRFKIINLLGVEMHCFEIYLESGKNAVFGCPDQTTAKQWVTCLRGIVDNGPETFQQLVEE</sequence>
<name>A0AA86UZT2_9EUKA</name>
<protein>
    <submittedName>
        <fullName evidence="3">Hypothetical_protein</fullName>
    </submittedName>
</protein>
<reference evidence="3 4" key="2">
    <citation type="submission" date="2024-07" db="EMBL/GenBank/DDBJ databases">
        <authorList>
            <person name="Akdeniz Z."/>
        </authorList>
    </citation>
    <scope>NUCLEOTIDE SEQUENCE [LARGE SCALE GENOMIC DNA]</scope>
</reference>
<evidence type="ECO:0000313" key="2">
    <source>
        <dbReference type="EMBL" id="CAI9978895.1"/>
    </source>
</evidence>
<dbReference type="EMBL" id="CATOUU010001186">
    <property type="protein sequence ID" value="CAI9978895.1"/>
    <property type="molecule type" value="Genomic_DNA"/>
</dbReference>
<organism evidence="2">
    <name type="scientific">Hexamita inflata</name>
    <dbReference type="NCBI Taxonomy" id="28002"/>
    <lineage>
        <taxon>Eukaryota</taxon>
        <taxon>Metamonada</taxon>
        <taxon>Diplomonadida</taxon>
        <taxon>Hexamitidae</taxon>
        <taxon>Hexamitinae</taxon>
        <taxon>Hexamita</taxon>
    </lineage>
</organism>
<dbReference type="AlphaFoldDB" id="A0AA86UZT2"/>
<comment type="caution">
    <text evidence="2">The sequence shown here is derived from an EMBL/GenBank/DDBJ whole genome shotgun (WGS) entry which is preliminary data.</text>
</comment>
<proteinExistence type="predicted"/>
<keyword evidence="1" id="KW-0175">Coiled coil</keyword>
<accession>A0AA86UZT2</accession>
<gene>
    <name evidence="2" type="ORF">HINF_LOCUS66540</name>
    <name evidence="3" type="ORF">HINF_LOCUS8307</name>
</gene>
<evidence type="ECO:0000256" key="1">
    <source>
        <dbReference type="SAM" id="Coils"/>
    </source>
</evidence>
<reference evidence="2" key="1">
    <citation type="submission" date="2023-06" db="EMBL/GenBank/DDBJ databases">
        <authorList>
            <person name="Kurt Z."/>
        </authorList>
    </citation>
    <scope>NUCLEOTIDE SEQUENCE</scope>
</reference>
<dbReference type="Proteomes" id="UP001642409">
    <property type="component" value="Unassembled WGS sequence"/>
</dbReference>
<feature type="coiled-coil region" evidence="1">
    <location>
        <begin position="369"/>
        <end position="396"/>
    </location>
</feature>
<feature type="coiled-coil region" evidence="1">
    <location>
        <begin position="421"/>
        <end position="448"/>
    </location>
</feature>
<keyword evidence="4" id="KW-1185">Reference proteome</keyword>
<feature type="coiled-coil region" evidence="1">
    <location>
        <begin position="484"/>
        <end position="511"/>
    </location>
</feature>
<evidence type="ECO:0000313" key="4">
    <source>
        <dbReference type="Proteomes" id="UP001642409"/>
    </source>
</evidence>